<gene>
    <name evidence="2" type="ORF">BR63_07650</name>
</gene>
<dbReference type="PANTHER" id="PTHR42951:SF14">
    <property type="entry name" value="METALLO-BETA-LACTAMASE SUPERFAMILY PROTEIN"/>
    <property type="match status" value="1"/>
</dbReference>
<evidence type="ECO:0000313" key="2">
    <source>
        <dbReference type="EMBL" id="QNB46200.1"/>
    </source>
</evidence>
<dbReference type="InterPro" id="IPR001279">
    <property type="entry name" value="Metallo-B-lactamas"/>
</dbReference>
<dbReference type="CDD" id="cd07743">
    <property type="entry name" value="metallo-hydrolase-like_MBL-fold"/>
    <property type="match status" value="1"/>
</dbReference>
<evidence type="ECO:0000313" key="3">
    <source>
        <dbReference type="Proteomes" id="UP000515847"/>
    </source>
</evidence>
<dbReference type="Gene3D" id="3.60.15.10">
    <property type="entry name" value="Ribonuclease Z/Hydroxyacylglutathione hydrolase-like"/>
    <property type="match status" value="1"/>
</dbReference>
<dbReference type="RefSeq" id="WP_034422372.1">
    <property type="nucleotide sequence ID" value="NZ_CP045798.1"/>
</dbReference>
<keyword evidence="2" id="KW-0378">Hydrolase</keyword>
<dbReference type="PANTHER" id="PTHR42951">
    <property type="entry name" value="METALLO-BETA-LACTAMASE DOMAIN-CONTAINING"/>
    <property type="match status" value="1"/>
</dbReference>
<dbReference type="InterPro" id="IPR036866">
    <property type="entry name" value="RibonucZ/Hydroxyglut_hydro"/>
</dbReference>
<dbReference type="InterPro" id="IPR050855">
    <property type="entry name" value="NDM-1-like"/>
</dbReference>
<dbReference type="SUPFAM" id="SSF56281">
    <property type="entry name" value="Metallo-hydrolase/oxidoreductase"/>
    <property type="match status" value="1"/>
</dbReference>
<keyword evidence="3" id="KW-1185">Reference proteome</keyword>
<reference evidence="2 3" key="1">
    <citation type="journal article" date="2019" name="Front. Microbiol.">
        <title>Thermoanaerosceptrum fracticalcis gen. nov. sp. nov., a Novel Fumarate-Fermenting Microorganism From a Deep Fractured Carbonate Aquifer of the US Great Basin.</title>
        <authorList>
            <person name="Hamilton-Brehm S.D."/>
            <person name="Stewart L.E."/>
            <person name="Zavarin M."/>
            <person name="Caldwell M."/>
            <person name="Lawson P.A."/>
            <person name="Onstott T.C."/>
            <person name="Grzymski J."/>
            <person name="Neveux I."/>
            <person name="Lollar B.S."/>
            <person name="Russell C.E."/>
            <person name="Moser D.P."/>
        </authorList>
    </citation>
    <scope>NUCLEOTIDE SEQUENCE [LARGE SCALE GENOMIC DNA]</scope>
    <source>
        <strain evidence="2 3">DRI-13</strain>
    </source>
</reference>
<organism evidence="2 3">
    <name type="scientific">Thermanaerosceptrum fracticalcis</name>
    <dbReference type="NCBI Taxonomy" id="1712410"/>
    <lineage>
        <taxon>Bacteria</taxon>
        <taxon>Bacillati</taxon>
        <taxon>Bacillota</taxon>
        <taxon>Clostridia</taxon>
        <taxon>Eubacteriales</taxon>
        <taxon>Peptococcaceae</taxon>
        <taxon>Thermanaerosceptrum</taxon>
    </lineage>
</organism>
<dbReference type="AlphaFoldDB" id="A0A7G6E296"/>
<dbReference type="Proteomes" id="UP000515847">
    <property type="component" value="Chromosome"/>
</dbReference>
<dbReference type="SMART" id="SM00849">
    <property type="entry name" value="Lactamase_B"/>
    <property type="match status" value="1"/>
</dbReference>
<dbReference type="GO" id="GO:0016787">
    <property type="term" value="F:hydrolase activity"/>
    <property type="evidence" value="ECO:0007669"/>
    <property type="project" value="UniProtKB-KW"/>
</dbReference>
<dbReference type="KEGG" id="tfr:BR63_07650"/>
<dbReference type="Pfam" id="PF00753">
    <property type="entry name" value="Lactamase_B"/>
    <property type="match status" value="1"/>
</dbReference>
<protein>
    <submittedName>
        <fullName evidence="2">MBL fold metallo-hydrolase</fullName>
    </submittedName>
</protein>
<evidence type="ECO:0000259" key="1">
    <source>
        <dbReference type="SMART" id="SM00849"/>
    </source>
</evidence>
<accession>A0A7G6E296</accession>
<dbReference type="OrthoDB" id="9815874at2"/>
<name>A0A7G6E296_THEFR</name>
<dbReference type="EMBL" id="CP045798">
    <property type="protein sequence ID" value="QNB46200.1"/>
    <property type="molecule type" value="Genomic_DNA"/>
</dbReference>
<proteinExistence type="predicted"/>
<feature type="domain" description="Metallo-beta-lactamase" evidence="1">
    <location>
        <begin position="16"/>
        <end position="205"/>
    </location>
</feature>
<sequence length="297" mass="32586">MDIHFLSKETAYIDAGVNLGLICSGEKSILIDAGIEVSVAKKVLKLINEKNLKLSGLILTHAHADHTGGAAYIKNSLNIPVISSFQEKPFIEHPHLEPFYLFGGATPLKTMENKFLQAPPCSVDICLEPGKQDLLGFAVDVIPLPGHTPGQIGIAYEGTLYLADALFAPEILAKHGLPYFVDIGAVLHTLGKLSESSYDFYVPSHGSVVENPVELTLVNKKFLEELLDMVLGHLKEPHTTTELLGKILREKNITINNPSSFYLMQASLQALLSYLVNTGKINVVYCDNLLCWHRNQS</sequence>